<sequence length="166" mass="18931">MKTESASEMRKIFHCIRATVNSLDGIGRPITNSEDLFVYLTVELLDPRSRREWENAISDTTEPPSYETLEHFLDRRLHTLEAMLPVKSDSSAPKAGSGTPTAGKSTRSHLARKQESKADSKRNRCSLCQRDHFLMLCEEYKRKTAAERKQHIEANTLCLNCLGRHK</sequence>
<keyword evidence="3" id="KW-1185">Reference proteome</keyword>
<proteinExistence type="predicted"/>
<reference evidence="2 3" key="1">
    <citation type="submission" date="2015-04" db="EMBL/GenBank/DDBJ databases">
        <title>Lasius niger genome sequencing.</title>
        <authorList>
            <person name="Konorov E.A."/>
            <person name="Nikitin M.A."/>
            <person name="Kirill M.V."/>
            <person name="Chang P."/>
        </authorList>
    </citation>
    <scope>NUCLEOTIDE SEQUENCE [LARGE SCALE GENOMIC DNA]</scope>
    <source>
        <tissue evidence="2">Whole</tissue>
    </source>
</reference>
<comment type="caution">
    <text evidence="2">The sequence shown here is derived from an EMBL/GenBank/DDBJ whole genome shotgun (WGS) entry which is preliminary data.</text>
</comment>
<protein>
    <submittedName>
        <fullName evidence="2">Uncharacterized protein</fullName>
    </submittedName>
</protein>
<evidence type="ECO:0000313" key="3">
    <source>
        <dbReference type="Proteomes" id="UP000036403"/>
    </source>
</evidence>
<name>A0A0J7JTP2_LASNI</name>
<evidence type="ECO:0000256" key="1">
    <source>
        <dbReference type="SAM" id="MobiDB-lite"/>
    </source>
</evidence>
<dbReference type="AlphaFoldDB" id="A0A0J7JTP2"/>
<accession>A0A0J7JTP2</accession>
<gene>
    <name evidence="2" type="ORF">RF55_25629</name>
</gene>
<dbReference type="PaxDb" id="67767-A0A0J7JTP2"/>
<feature type="non-terminal residue" evidence="2">
    <location>
        <position position="166"/>
    </location>
</feature>
<dbReference type="EMBL" id="LBMM01033029">
    <property type="protein sequence ID" value="KMQ81653.1"/>
    <property type="molecule type" value="Genomic_DNA"/>
</dbReference>
<organism evidence="2 3">
    <name type="scientific">Lasius niger</name>
    <name type="common">Black garden ant</name>
    <dbReference type="NCBI Taxonomy" id="67767"/>
    <lineage>
        <taxon>Eukaryota</taxon>
        <taxon>Metazoa</taxon>
        <taxon>Ecdysozoa</taxon>
        <taxon>Arthropoda</taxon>
        <taxon>Hexapoda</taxon>
        <taxon>Insecta</taxon>
        <taxon>Pterygota</taxon>
        <taxon>Neoptera</taxon>
        <taxon>Endopterygota</taxon>
        <taxon>Hymenoptera</taxon>
        <taxon>Apocrita</taxon>
        <taxon>Aculeata</taxon>
        <taxon>Formicoidea</taxon>
        <taxon>Formicidae</taxon>
        <taxon>Formicinae</taxon>
        <taxon>Lasius</taxon>
        <taxon>Lasius</taxon>
    </lineage>
</organism>
<evidence type="ECO:0000313" key="2">
    <source>
        <dbReference type="EMBL" id="KMQ81653.1"/>
    </source>
</evidence>
<feature type="region of interest" description="Disordered" evidence="1">
    <location>
        <begin position="84"/>
        <end position="118"/>
    </location>
</feature>
<dbReference type="OrthoDB" id="7696997at2759"/>
<dbReference type="Proteomes" id="UP000036403">
    <property type="component" value="Unassembled WGS sequence"/>
</dbReference>